<reference evidence="2" key="1">
    <citation type="submission" date="2022-03" db="EMBL/GenBank/DDBJ databases">
        <authorList>
            <person name="Martin C."/>
        </authorList>
    </citation>
    <scope>NUCLEOTIDE SEQUENCE</scope>
</reference>
<gene>
    <name evidence="2" type="ORF">OFUS_LOCUS8594</name>
</gene>
<feature type="signal peptide" evidence="1">
    <location>
        <begin position="1"/>
        <end position="17"/>
    </location>
</feature>
<evidence type="ECO:0000313" key="3">
    <source>
        <dbReference type="Proteomes" id="UP000749559"/>
    </source>
</evidence>
<dbReference type="AlphaFoldDB" id="A0A8S4NPL9"/>
<dbReference type="Proteomes" id="UP000749559">
    <property type="component" value="Unassembled WGS sequence"/>
</dbReference>
<protein>
    <submittedName>
        <fullName evidence="2">Uncharacterized protein</fullName>
    </submittedName>
</protein>
<feature type="chain" id="PRO_5035938073" evidence="1">
    <location>
        <begin position="18"/>
        <end position="189"/>
    </location>
</feature>
<sequence>IILLILLILSYRKQKNSRNPSTAENQDQIQKNDVNQSMAIDTPNLHTKTDLNDLYTQVDVKTKVPKSERSVAKNETDEATWALGAAQYHSIADVDNYNVEQKVDDCKPLDEANDLYTQVDDKTKVPKPERSVAKKETDESKWTIDAADTTQYHTIADVDDYSLEQKEDDCEIPEGIELMKNEIYSGTKN</sequence>
<name>A0A8S4NPL9_OWEFU</name>
<proteinExistence type="predicted"/>
<organism evidence="2 3">
    <name type="scientific">Owenia fusiformis</name>
    <name type="common">Polychaete worm</name>
    <dbReference type="NCBI Taxonomy" id="6347"/>
    <lineage>
        <taxon>Eukaryota</taxon>
        <taxon>Metazoa</taxon>
        <taxon>Spiralia</taxon>
        <taxon>Lophotrochozoa</taxon>
        <taxon>Annelida</taxon>
        <taxon>Polychaeta</taxon>
        <taxon>Sedentaria</taxon>
        <taxon>Canalipalpata</taxon>
        <taxon>Sabellida</taxon>
        <taxon>Oweniida</taxon>
        <taxon>Oweniidae</taxon>
        <taxon>Owenia</taxon>
    </lineage>
</organism>
<evidence type="ECO:0000256" key="1">
    <source>
        <dbReference type="SAM" id="SignalP"/>
    </source>
</evidence>
<keyword evidence="3" id="KW-1185">Reference proteome</keyword>
<evidence type="ECO:0000313" key="2">
    <source>
        <dbReference type="EMBL" id="CAH1782115.1"/>
    </source>
</evidence>
<comment type="caution">
    <text evidence="2">The sequence shown here is derived from an EMBL/GenBank/DDBJ whole genome shotgun (WGS) entry which is preliminary data.</text>
</comment>
<feature type="non-terminal residue" evidence="2">
    <location>
        <position position="1"/>
    </location>
</feature>
<keyword evidence="1" id="KW-0732">Signal</keyword>
<dbReference type="EMBL" id="CAIIXF020000004">
    <property type="protein sequence ID" value="CAH1782115.1"/>
    <property type="molecule type" value="Genomic_DNA"/>
</dbReference>
<accession>A0A8S4NPL9</accession>